<proteinExistence type="predicted"/>
<name>A0A4Q0P6R1_9FLAO</name>
<evidence type="ECO:0000313" key="3">
    <source>
        <dbReference type="EMBL" id="RXG22363.1"/>
    </source>
</evidence>
<dbReference type="InterPro" id="IPR012334">
    <property type="entry name" value="Pectin_lyas_fold"/>
</dbReference>
<feature type="signal peptide" evidence="2">
    <location>
        <begin position="1"/>
        <end position="27"/>
    </location>
</feature>
<evidence type="ECO:0000313" key="4">
    <source>
        <dbReference type="Proteomes" id="UP000290608"/>
    </source>
</evidence>
<evidence type="ECO:0000256" key="2">
    <source>
        <dbReference type="SAM" id="SignalP"/>
    </source>
</evidence>
<feature type="region of interest" description="Disordered" evidence="1">
    <location>
        <begin position="25"/>
        <end position="50"/>
    </location>
</feature>
<feature type="compositionally biased region" description="Acidic residues" evidence="1">
    <location>
        <begin position="26"/>
        <end position="42"/>
    </location>
</feature>
<evidence type="ECO:0000256" key="1">
    <source>
        <dbReference type="SAM" id="MobiDB-lite"/>
    </source>
</evidence>
<dbReference type="Proteomes" id="UP000290608">
    <property type="component" value="Unassembled WGS sequence"/>
</dbReference>
<sequence>MKKMMNTKYLWIFTLGLSMAVSSCSNDDDLGGETEPPTEEDSNLTGNLTEDRELDPLVEYKITGSFIVKDGATLTIPAGTRLVSETGTDKYIAVEQGGDIIIDGTASNPVVMTSANEQGGDWGGLVICGEATTTAGVDAEAEVGGLIYGGTDDNDDSGSINYLIINYAGAIIQAESQYNGLTLYAVGDETQISNVAVLNGEDDGIEFFGGTVNASNIYLENNQDDSVDWTEGWNGSITNTYVVLNRDDFSTAIEADGANGNPTITDFTAISETGGIALQFKKESGATITGLSLQGFDTSFDYVDEGAFSNVQVEGEDSNPALSYVAEATVDVADFSWVQSGLEAKAYVALSGDLTEDMTLDADTRYLLNDVLTVKSGSTLTIPEGTKITAVDGGASIYIAVEKGAMINVNGTEDNPVVMGSLNGNRGDWGGLVVCGEATTTAGVDAEAEVGGLIYGGTTDDDDSGDITNLVIIGAGAQIQTDSQFNGLTLYAVGSETLVENIAIINGDDDGVEFFGGTVSVNNIYLDNNQDDSVDWTEGWNGTVTNTYIVHTNEDFSTAFEADGVNNNPMFVNVTAVSTVGGTALQFKQQSGATITNLYLEGYDTNIDMVDGGALTNVLIDGAAAVVTGDYTTGTKVDISTWTWIDARL</sequence>
<dbReference type="SUPFAM" id="SSF51126">
    <property type="entry name" value="Pectin lyase-like"/>
    <property type="match status" value="2"/>
</dbReference>
<protein>
    <recommendedName>
        <fullName evidence="5">Parallel beta helix pectate lyase-like protein</fullName>
    </recommendedName>
</protein>
<gene>
    <name evidence="3" type="ORF">DSL99_3929</name>
</gene>
<dbReference type="AlphaFoldDB" id="A0A4Q0P6R1"/>
<dbReference type="PANTHER" id="PTHR41339:SF1">
    <property type="entry name" value="SECRETED PROTEIN"/>
    <property type="match status" value="1"/>
</dbReference>
<dbReference type="Gene3D" id="2.160.20.10">
    <property type="entry name" value="Single-stranded right-handed beta-helix, Pectin lyase-like"/>
    <property type="match status" value="1"/>
</dbReference>
<dbReference type="EMBL" id="QOVL01000029">
    <property type="protein sequence ID" value="RXG22363.1"/>
    <property type="molecule type" value="Genomic_DNA"/>
</dbReference>
<dbReference type="PANTHER" id="PTHR41339">
    <property type="entry name" value="LIPL48"/>
    <property type="match status" value="1"/>
</dbReference>
<comment type="caution">
    <text evidence="3">The sequence shown here is derived from an EMBL/GenBank/DDBJ whole genome shotgun (WGS) entry which is preliminary data.</text>
</comment>
<feature type="chain" id="PRO_5020998142" description="Parallel beta helix pectate lyase-like protein" evidence="2">
    <location>
        <begin position="28"/>
        <end position="649"/>
    </location>
</feature>
<accession>A0A4Q0P6R1</accession>
<dbReference type="PROSITE" id="PS51257">
    <property type="entry name" value="PROKAR_LIPOPROTEIN"/>
    <property type="match status" value="1"/>
</dbReference>
<organism evidence="3 4">
    <name type="scientific">Leeuwenhoekiella marinoflava</name>
    <dbReference type="NCBI Taxonomy" id="988"/>
    <lineage>
        <taxon>Bacteria</taxon>
        <taxon>Pseudomonadati</taxon>
        <taxon>Bacteroidota</taxon>
        <taxon>Flavobacteriia</taxon>
        <taxon>Flavobacteriales</taxon>
        <taxon>Flavobacteriaceae</taxon>
        <taxon>Leeuwenhoekiella</taxon>
    </lineage>
</organism>
<evidence type="ECO:0008006" key="5">
    <source>
        <dbReference type="Google" id="ProtNLM"/>
    </source>
</evidence>
<keyword evidence="2" id="KW-0732">Signal</keyword>
<dbReference type="InterPro" id="IPR011050">
    <property type="entry name" value="Pectin_lyase_fold/virulence"/>
</dbReference>
<dbReference type="STRING" id="1122159.SAMN02745246_02200"/>
<reference evidence="3 4" key="1">
    <citation type="submission" date="2018-07" db="EMBL/GenBank/DDBJ databases">
        <title>Leeuwenhoekiella genomics.</title>
        <authorList>
            <person name="Tahon G."/>
            <person name="Willems A."/>
        </authorList>
    </citation>
    <scope>NUCLEOTIDE SEQUENCE [LARGE SCALE GENOMIC DNA]</scope>
    <source>
        <strain evidence="3 4">LMG 1345</strain>
    </source>
</reference>